<evidence type="ECO:0000313" key="3">
    <source>
        <dbReference type="Proteomes" id="UP000515317"/>
    </source>
</evidence>
<dbReference type="InterPro" id="IPR036465">
    <property type="entry name" value="vWFA_dom_sf"/>
</dbReference>
<gene>
    <name evidence="2" type="ORF">IZ6_09980</name>
</gene>
<keyword evidence="3" id="KW-1185">Reference proteome</keyword>
<dbReference type="Pfam" id="PF06707">
    <property type="entry name" value="DUF1194"/>
    <property type="match status" value="1"/>
</dbReference>
<feature type="signal peptide" evidence="1">
    <location>
        <begin position="1"/>
        <end position="22"/>
    </location>
</feature>
<dbReference type="Proteomes" id="UP000515317">
    <property type="component" value="Chromosome"/>
</dbReference>
<accession>A0A6S6QGJ9</accession>
<evidence type="ECO:0000313" key="2">
    <source>
        <dbReference type="EMBL" id="BCJ90263.1"/>
    </source>
</evidence>
<dbReference type="KEGG" id="tso:IZ6_09980"/>
<dbReference type="SUPFAM" id="SSF53300">
    <property type="entry name" value="vWA-like"/>
    <property type="match status" value="1"/>
</dbReference>
<protein>
    <recommendedName>
        <fullName evidence="4">DUF1194 domain-containing protein</fullName>
    </recommendedName>
</protein>
<dbReference type="EMBL" id="AP023361">
    <property type="protein sequence ID" value="BCJ90263.1"/>
    <property type="molecule type" value="Genomic_DNA"/>
</dbReference>
<sequence>MTRFVAFLLVLAALVSGRPAAAQDMVDVALVLLADGSGSIDPEEFQLQREGYAEALTSPEVLSAIRSNPSQRIGVVFVEWGAPSSQEIIVDWTVIDGEASAADFAAKLRGAPKKTFGYNSISNALDFGVRLLGSAPFTAGRQVIDVSGDGPNIGGRDILQARDEAVAKGITINALAIRQPGSVVAPSLGMPLEEYYRQNVIGGPGAFVETADGRGRFAQAIRNKLVLEIAALETAPRPHNNGG</sequence>
<name>A0A6S6QGJ9_9HYPH</name>
<dbReference type="CDD" id="cd00198">
    <property type="entry name" value="vWFA"/>
    <property type="match status" value="1"/>
</dbReference>
<dbReference type="Gene3D" id="3.40.50.410">
    <property type="entry name" value="von Willebrand factor, type A domain"/>
    <property type="match status" value="1"/>
</dbReference>
<evidence type="ECO:0008006" key="4">
    <source>
        <dbReference type="Google" id="ProtNLM"/>
    </source>
</evidence>
<evidence type="ECO:0000256" key="1">
    <source>
        <dbReference type="SAM" id="SignalP"/>
    </source>
</evidence>
<proteinExistence type="predicted"/>
<feature type="chain" id="PRO_5027922980" description="DUF1194 domain-containing protein" evidence="1">
    <location>
        <begin position="23"/>
        <end position="243"/>
    </location>
</feature>
<dbReference type="RefSeq" id="WP_222876900.1">
    <property type="nucleotide sequence ID" value="NZ_AP023361.1"/>
</dbReference>
<dbReference type="InterPro" id="IPR010607">
    <property type="entry name" value="DUF1194"/>
</dbReference>
<dbReference type="AlphaFoldDB" id="A0A6S6QGJ9"/>
<organism evidence="2 3">
    <name type="scientific">Terrihabitans soli</name>
    <dbReference type="NCBI Taxonomy" id="708113"/>
    <lineage>
        <taxon>Bacteria</taxon>
        <taxon>Pseudomonadati</taxon>
        <taxon>Pseudomonadota</taxon>
        <taxon>Alphaproteobacteria</taxon>
        <taxon>Hyphomicrobiales</taxon>
        <taxon>Terrihabitans</taxon>
    </lineage>
</organism>
<reference evidence="2 3" key="1">
    <citation type="submission" date="2020-08" db="EMBL/GenBank/DDBJ databases">
        <title>Genome sequence of Rhizobiales bacterium strain IZ6.</title>
        <authorList>
            <person name="Nakai R."/>
            <person name="Naganuma T."/>
        </authorList>
    </citation>
    <scope>NUCLEOTIDE SEQUENCE [LARGE SCALE GENOMIC DNA]</scope>
    <source>
        <strain evidence="2 3">IZ6</strain>
    </source>
</reference>
<keyword evidence="1" id="KW-0732">Signal</keyword>